<sequence>MNYDVAQLPEIDAVEIVNLQDVLSNHINSFMQAAASAPCVRVTDETAQSIARLWRQLPFAEQMRCHAPPYGFRFYKDDNLILQASVCWGCNNIFIDMEGRALVYTFDAEHPYSRTLLSLAKHIME</sequence>
<evidence type="ECO:0000313" key="2">
    <source>
        <dbReference type="EMBL" id="KIE07304.1"/>
    </source>
</evidence>
<accession>A0A0C1QP53</accession>
<dbReference type="EMBL" id="JHEG04000001">
    <property type="protein sequence ID" value="KAF3889242.1"/>
    <property type="molecule type" value="Genomic_DNA"/>
</dbReference>
<keyword evidence="3" id="KW-1185">Reference proteome</keyword>
<organism evidence="2">
    <name type="scientific">Tolypothrix bouteillei VB521301</name>
    <dbReference type="NCBI Taxonomy" id="1479485"/>
    <lineage>
        <taxon>Bacteria</taxon>
        <taxon>Bacillati</taxon>
        <taxon>Cyanobacteriota</taxon>
        <taxon>Cyanophyceae</taxon>
        <taxon>Nostocales</taxon>
        <taxon>Tolypothrichaceae</taxon>
        <taxon>Tolypothrix</taxon>
    </lineage>
</organism>
<evidence type="ECO:0000313" key="3">
    <source>
        <dbReference type="Proteomes" id="UP000029738"/>
    </source>
</evidence>
<name>A0A0C1QP53_9CYAN</name>
<reference evidence="1" key="2">
    <citation type="submission" date="2019-11" db="EMBL/GenBank/DDBJ databases">
        <title>Improved Assembly of Tolypothrix boutellei genome.</title>
        <authorList>
            <person name="Sarangi A.N."/>
            <person name="Mukherjee M."/>
            <person name="Ghosh S."/>
            <person name="Singh D."/>
            <person name="Das A."/>
            <person name="Kant S."/>
            <person name="Prusty A."/>
            <person name="Tripathy S."/>
        </authorList>
    </citation>
    <scope>NUCLEOTIDE SEQUENCE</scope>
    <source>
        <strain evidence="1">VB521301</strain>
    </source>
</reference>
<gene>
    <name evidence="2" type="ORF">DA73_0240020</name>
    <name evidence="1" type="ORF">DA73_0400029990</name>
</gene>
<dbReference type="OrthoDB" id="265170at2"/>
<evidence type="ECO:0000313" key="1">
    <source>
        <dbReference type="EMBL" id="KAF3889242.1"/>
    </source>
</evidence>
<protein>
    <submittedName>
        <fullName evidence="2">Uncharacterized protein</fullName>
    </submittedName>
</protein>
<dbReference type="EMBL" id="JHEG02000059">
    <property type="protein sequence ID" value="KIE07304.1"/>
    <property type="molecule type" value="Genomic_DNA"/>
</dbReference>
<dbReference type="AlphaFoldDB" id="A0A0C1QP53"/>
<reference evidence="2" key="1">
    <citation type="journal article" date="2015" name="Genome Announc.">
        <title>Draft Genome Sequence of Tolypothrix boutellei Strain VB521301.</title>
        <authorList>
            <person name="Chandrababunaidu M.M."/>
            <person name="Singh D."/>
            <person name="Sen D."/>
            <person name="Bhan S."/>
            <person name="Das S."/>
            <person name="Gupta A."/>
            <person name="Adhikary S.P."/>
            <person name="Tripathy S."/>
        </authorList>
    </citation>
    <scope>NUCLEOTIDE SEQUENCE</scope>
    <source>
        <strain evidence="2">VB521301</strain>
    </source>
</reference>
<comment type="caution">
    <text evidence="2">The sequence shown here is derived from an EMBL/GenBank/DDBJ whole genome shotgun (WGS) entry which is preliminary data.</text>
</comment>
<dbReference type="Proteomes" id="UP000029738">
    <property type="component" value="Unassembled WGS sequence"/>
</dbReference>
<proteinExistence type="predicted"/>
<dbReference type="RefSeq" id="WP_038081275.1">
    <property type="nucleotide sequence ID" value="NZ_JHEG04000001.1"/>
</dbReference>